<proteinExistence type="predicted"/>
<reference evidence="1" key="1">
    <citation type="submission" date="2018-02" db="EMBL/GenBank/DDBJ databases">
        <title>Rhizophora mucronata_Transcriptome.</title>
        <authorList>
            <person name="Meera S.P."/>
            <person name="Sreeshan A."/>
            <person name="Augustine A."/>
        </authorList>
    </citation>
    <scope>NUCLEOTIDE SEQUENCE</scope>
    <source>
        <tissue evidence="1">Leaf</tissue>
    </source>
</reference>
<dbReference type="EMBL" id="GGEC01058754">
    <property type="protein sequence ID" value="MBX39238.1"/>
    <property type="molecule type" value="Transcribed_RNA"/>
</dbReference>
<protein>
    <submittedName>
        <fullName evidence="1">Uncharacterized protein</fullName>
    </submittedName>
</protein>
<organism evidence="1">
    <name type="scientific">Rhizophora mucronata</name>
    <name type="common">Asiatic mangrove</name>
    <dbReference type="NCBI Taxonomy" id="61149"/>
    <lineage>
        <taxon>Eukaryota</taxon>
        <taxon>Viridiplantae</taxon>
        <taxon>Streptophyta</taxon>
        <taxon>Embryophyta</taxon>
        <taxon>Tracheophyta</taxon>
        <taxon>Spermatophyta</taxon>
        <taxon>Magnoliopsida</taxon>
        <taxon>eudicotyledons</taxon>
        <taxon>Gunneridae</taxon>
        <taxon>Pentapetalae</taxon>
        <taxon>rosids</taxon>
        <taxon>fabids</taxon>
        <taxon>Malpighiales</taxon>
        <taxon>Rhizophoraceae</taxon>
        <taxon>Rhizophora</taxon>
    </lineage>
</organism>
<dbReference type="AlphaFoldDB" id="A0A2P2N9S2"/>
<accession>A0A2P2N9S2</accession>
<name>A0A2P2N9S2_RHIMU</name>
<evidence type="ECO:0000313" key="1">
    <source>
        <dbReference type="EMBL" id="MBX39238.1"/>
    </source>
</evidence>
<sequence length="20" mass="2325">MLRTYICGWSMSCTLLYVAL</sequence>